<feature type="binding site" evidence="9">
    <location>
        <position position="164"/>
    </location>
    <ligand>
        <name>2-[(2R,5Z)-2-carboxy-4-methylthiazol-5(2H)-ylidene]ethyl phosphate</name>
        <dbReference type="ChEBI" id="CHEBI:62899"/>
    </ligand>
</feature>
<evidence type="ECO:0000256" key="7">
    <source>
        <dbReference type="ARBA" id="ARBA00047851"/>
    </source>
</evidence>
<feature type="binding site" evidence="9">
    <location>
        <begin position="36"/>
        <end position="40"/>
    </location>
    <ligand>
        <name>4-amino-2-methyl-5-(diphosphooxymethyl)pyrimidine</name>
        <dbReference type="ChEBI" id="CHEBI:57841"/>
    </ligand>
</feature>
<keyword evidence="4 9" id="KW-0460">Magnesium</keyword>
<comment type="function">
    <text evidence="9">Condenses 4-methyl-5-(beta-hydroxyethyl)thiazole monophosphate (THZ-P) and 2-methyl-4-amino-5-hydroxymethyl pyrimidine pyrophosphate (HMP-PP) to form thiamine monophosphate (TMP).</text>
</comment>
<evidence type="ECO:0000256" key="11">
    <source>
        <dbReference type="RuleBase" id="RU004253"/>
    </source>
</evidence>
<keyword evidence="5 9" id="KW-0784">Thiamine biosynthesis</keyword>
<comment type="cofactor">
    <cofactor evidence="9">
        <name>Mg(2+)</name>
        <dbReference type="ChEBI" id="CHEBI:18420"/>
    </cofactor>
    <text evidence="9">Binds 1 Mg(2+) ion per subunit.</text>
</comment>
<evidence type="ECO:0000256" key="3">
    <source>
        <dbReference type="ARBA" id="ARBA00022723"/>
    </source>
</evidence>
<evidence type="ECO:0000313" key="13">
    <source>
        <dbReference type="EMBL" id="OGG60894.1"/>
    </source>
</evidence>
<dbReference type="UniPathway" id="UPA00060">
    <property type="reaction ID" value="UER00141"/>
</dbReference>
<feature type="binding site" evidence="9">
    <location>
        <position position="107"/>
    </location>
    <ligand>
        <name>4-amino-2-methyl-5-(diphosphooxymethyl)pyrimidine</name>
        <dbReference type="ChEBI" id="CHEBI:57841"/>
    </ligand>
</feature>
<evidence type="ECO:0000256" key="1">
    <source>
        <dbReference type="ARBA" id="ARBA00005165"/>
    </source>
</evidence>
<protein>
    <recommendedName>
        <fullName evidence="9">Thiamine-phosphate synthase</fullName>
        <shortName evidence="9">TP synthase</shortName>
        <shortName evidence="9">TPS</shortName>
        <ecNumber evidence="9">2.5.1.3</ecNumber>
    </recommendedName>
    <alternativeName>
        <fullName evidence="9">Thiamine-phosphate pyrophosphorylase</fullName>
        <shortName evidence="9">TMP pyrophosphorylase</shortName>
        <shortName evidence="9">TMP-PPase</shortName>
    </alternativeName>
</protein>
<dbReference type="InterPro" id="IPR022998">
    <property type="entry name" value="ThiamineP_synth_TenI"/>
</dbReference>
<comment type="catalytic activity">
    <reaction evidence="7 9 10">
        <text>2-(2-carboxy-4-methylthiazol-5-yl)ethyl phosphate + 4-amino-2-methyl-5-(diphosphooxymethyl)pyrimidine + 2 H(+) = thiamine phosphate + CO2 + diphosphate</text>
        <dbReference type="Rhea" id="RHEA:47848"/>
        <dbReference type="ChEBI" id="CHEBI:15378"/>
        <dbReference type="ChEBI" id="CHEBI:16526"/>
        <dbReference type="ChEBI" id="CHEBI:33019"/>
        <dbReference type="ChEBI" id="CHEBI:37575"/>
        <dbReference type="ChEBI" id="CHEBI:57841"/>
        <dbReference type="ChEBI" id="CHEBI:62890"/>
        <dbReference type="EC" id="2.5.1.3"/>
    </reaction>
</comment>
<comment type="caution">
    <text evidence="13">The sequence shown here is derived from an EMBL/GenBank/DDBJ whole genome shotgun (WGS) entry which is preliminary data.</text>
</comment>
<accession>A0A1F6DHG9</accession>
<feature type="binding site" evidence="9">
    <location>
        <position position="136"/>
    </location>
    <ligand>
        <name>4-amino-2-methyl-5-(diphosphooxymethyl)pyrimidine</name>
        <dbReference type="ChEBI" id="CHEBI:57841"/>
    </ligand>
</feature>
<dbReference type="PANTHER" id="PTHR20857:SF15">
    <property type="entry name" value="THIAMINE-PHOSPHATE SYNTHASE"/>
    <property type="match status" value="1"/>
</dbReference>
<name>A0A1F6DHG9_9BACT</name>
<evidence type="ECO:0000256" key="4">
    <source>
        <dbReference type="ARBA" id="ARBA00022842"/>
    </source>
</evidence>
<evidence type="ECO:0000256" key="2">
    <source>
        <dbReference type="ARBA" id="ARBA00022679"/>
    </source>
</evidence>
<keyword evidence="3 9" id="KW-0479">Metal-binding</keyword>
<evidence type="ECO:0000256" key="8">
    <source>
        <dbReference type="ARBA" id="ARBA00047883"/>
    </source>
</evidence>
<dbReference type="Proteomes" id="UP000178042">
    <property type="component" value="Unassembled WGS sequence"/>
</dbReference>
<evidence type="ECO:0000259" key="12">
    <source>
        <dbReference type="Pfam" id="PF02581"/>
    </source>
</evidence>
<evidence type="ECO:0000313" key="14">
    <source>
        <dbReference type="Proteomes" id="UP000178042"/>
    </source>
</evidence>
<feature type="binding site" evidence="9">
    <location>
        <begin position="133"/>
        <end position="135"/>
    </location>
    <ligand>
        <name>2-[(2R,5Z)-2-carboxy-4-methylthiazol-5(2H)-ylidene]ethyl phosphate</name>
        <dbReference type="ChEBI" id="CHEBI:62899"/>
    </ligand>
</feature>
<dbReference type="Gene3D" id="3.20.20.70">
    <property type="entry name" value="Aldolase class I"/>
    <property type="match status" value="1"/>
</dbReference>
<dbReference type="GO" id="GO:0009228">
    <property type="term" value="P:thiamine biosynthetic process"/>
    <property type="evidence" value="ECO:0007669"/>
    <property type="project" value="UniProtKB-KW"/>
</dbReference>
<dbReference type="CDD" id="cd00564">
    <property type="entry name" value="TMP_TenI"/>
    <property type="match status" value="1"/>
</dbReference>
<dbReference type="SUPFAM" id="SSF51391">
    <property type="entry name" value="Thiamin phosphate synthase"/>
    <property type="match status" value="1"/>
</dbReference>
<comment type="similarity">
    <text evidence="9 10">Belongs to the thiamine-phosphate synthase family.</text>
</comment>
<dbReference type="InterPro" id="IPR036206">
    <property type="entry name" value="ThiamineP_synth_sf"/>
</dbReference>
<evidence type="ECO:0000256" key="6">
    <source>
        <dbReference type="ARBA" id="ARBA00047334"/>
    </source>
</evidence>
<dbReference type="NCBIfam" id="TIGR00693">
    <property type="entry name" value="thiE"/>
    <property type="match status" value="1"/>
</dbReference>
<dbReference type="EC" id="2.5.1.3" evidence="9"/>
<comment type="catalytic activity">
    <reaction evidence="8 9 10">
        <text>2-[(2R,5Z)-2-carboxy-4-methylthiazol-5(2H)-ylidene]ethyl phosphate + 4-amino-2-methyl-5-(diphosphooxymethyl)pyrimidine + 2 H(+) = thiamine phosphate + CO2 + diphosphate</text>
        <dbReference type="Rhea" id="RHEA:47844"/>
        <dbReference type="ChEBI" id="CHEBI:15378"/>
        <dbReference type="ChEBI" id="CHEBI:16526"/>
        <dbReference type="ChEBI" id="CHEBI:33019"/>
        <dbReference type="ChEBI" id="CHEBI:37575"/>
        <dbReference type="ChEBI" id="CHEBI:57841"/>
        <dbReference type="ChEBI" id="CHEBI:62899"/>
        <dbReference type="EC" id="2.5.1.3"/>
    </reaction>
</comment>
<keyword evidence="2 9" id="KW-0808">Transferase</keyword>
<feature type="binding site" evidence="9">
    <location>
        <position position="88"/>
    </location>
    <ligand>
        <name>Mg(2+)</name>
        <dbReference type="ChEBI" id="CHEBI:18420"/>
    </ligand>
</feature>
<dbReference type="InterPro" id="IPR013785">
    <property type="entry name" value="Aldolase_TIM"/>
</dbReference>
<feature type="binding site" evidence="9">
    <location>
        <begin position="184"/>
        <end position="185"/>
    </location>
    <ligand>
        <name>2-[(2R,5Z)-2-carboxy-4-methylthiazol-5(2H)-ylidene]ethyl phosphate</name>
        <dbReference type="ChEBI" id="CHEBI:62899"/>
    </ligand>
</feature>
<sequence>MVRYNLYLAADQDLAGNRQIERIVEGAVAGGVTVVQLRAKKAGARDIMALANRMHPITKKAGVPLIVNDRIDIALAIDAEGAHVGQSDLPAALARKILGPRKILGVSVKTVSDALRAQKDGADYLGVGDIFGTRSKKDAGKPIGLEAIRRIARRVRIPVIGIGGISAENAYQVIEAGADGIAVISALVLAPNPAIAAQELRAIIDASLRK</sequence>
<proteinExistence type="inferred from homology"/>
<dbReference type="AlphaFoldDB" id="A0A1F6DHG9"/>
<dbReference type="GO" id="GO:0005737">
    <property type="term" value="C:cytoplasm"/>
    <property type="evidence" value="ECO:0007669"/>
    <property type="project" value="TreeGrafter"/>
</dbReference>
<feature type="binding site" evidence="9">
    <location>
        <position position="69"/>
    </location>
    <ligand>
        <name>Mg(2+)</name>
        <dbReference type="ChEBI" id="CHEBI:18420"/>
    </ligand>
</feature>
<dbReference type="GO" id="GO:0009229">
    <property type="term" value="P:thiamine diphosphate biosynthetic process"/>
    <property type="evidence" value="ECO:0007669"/>
    <property type="project" value="UniProtKB-UniRule"/>
</dbReference>
<dbReference type="InterPro" id="IPR034291">
    <property type="entry name" value="TMP_synthase"/>
</dbReference>
<organism evidence="13 14">
    <name type="scientific">Candidatus Kaiserbacteria bacterium RIFCSPHIGHO2_02_FULL_49_16</name>
    <dbReference type="NCBI Taxonomy" id="1798490"/>
    <lineage>
        <taxon>Bacteria</taxon>
        <taxon>Candidatus Kaiseribacteriota</taxon>
    </lineage>
</organism>
<dbReference type="HAMAP" id="MF_00097">
    <property type="entry name" value="TMP_synthase"/>
    <property type="match status" value="1"/>
</dbReference>
<feature type="binding site" evidence="9">
    <location>
        <position position="68"/>
    </location>
    <ligand>
        <name>4-amino-2-methyl-5-(diphosphooxymethyl)pyrimidine</name>
        <dbReference type="ChEBI" id="CHEBI:57841"/>
    </ligand>
</feature>
<evidence type="ECO:0000256" key="10">
    <source>
        <dbReference type="RuleBase" id="RU003826"/>
    </source>
</evidence>
<comment type="pathway">
    <text evidence="1 9 11">Cofactor biosynthesis; thiamine diphosphate biosynthesis; thiamine phosphate from 4-amino-2-methyl-5-diphosphomethylpyrimidine and 4-methyl-5-(2-phosphoethyl)-thiazole: step 1/1.</text>
</comment>
<dbReference type="GO" id="GO:0000287">
    <property type="term" value="F:magnesium ion binding"/>
    <property type="evidence" value="ECO:0007669"/>
    <property type="project" value="UniProtKB-UniRule"/>
</dbReference>
<feature type="domain" description="Thiamine phosphate synthase/TenI" evidence="12">
    <location>
        <begin position="6"/>
        <end position="187"/>
    </location>
</feature>
<evidence type="ECO:0000256" key="9">
    <source>
        <dbReference type="HAMAP-Rule" id="MF_00097"/>
    </source>
</evidence>
<dbReference type="FunFam" id="3.20.20.70:FF:000096">
    <property type="entry name" value="Thiamine-phosphate synthase"/>
    <property type="match status" value="1"/>
</dbReference>
<gene>
    <name evidence="9" type="primary">thiE</name>
    <name evidence="13" type="ORF">A3C86_02730</name>
</gene>
<dbReference type="PANTHER" id="PTHR20857">
    <property type="entry name" value="THIAMINE-PHOSPHATE PYROPHOSPHORYLASE"/>
    <property type="match status" value="1"/>
</dbReference>
<dbReference type="Pfam" id="PF02581">
    <property type="entry name" value="TMP-TENI"/>
    <property type="match status" value="1"/>
</dbReference>
<dbReference type="GO" id="GO:0004789">
    <property type="term" value="F:thiamine-phosphate diphosphorylase activity"/>
    <property type="evidence" value="ECO:0007669"/>
    <property type="project" value="UniProtKB-UniRule"/>
</dbReference>
<comment type="catalytic activity">
    <reaction evidence="6 9 10">
        <text>4-methyl-5-(2-phosphooxyethyl)-thiazole + 4-amino-2-methyl-5-(diphosphooxymethyl)pyrimidine + H(+) = thiamine phosphate + diphosphate</text>
        <dbReference type="Rhea" id="RHEA:22328"/>
        <dbReference type="ChEBI" id="CHEBI:15378"/>
        <dbReference type="ChEBI" id="CHEBI:33019"/>
        <dbReference type="ChEBI" id="CHEBI:37575"/>
        <dbReference type="ChEBI" id="CHEBI:57841"/>
        <dbReference type="ChEBI" id="CHEBI:58296"/>
        <dbReference type="EC" id="2.5.1.3"/>
    </reaction>
</comment>
<reference evidence="13 14" key="1">
    <citation type="journal article" date="2016" name="Nat. Commun.">
        <title>Thousands of microbial genomes shed light on interconnected biogeochemical processes in an aquifer system.</title>
        <authorList>
            <person name="Anantharaman K."/>
            <person name="Brown C.T."/>
            <person name="Hug L.A."/>
            <person name="Sharon I."/>
            <person name="Castelle C.J."/>
            <person name="Probst A.J."/>
            <person name="Thomas B.C."/>
            <person name="Singh A."/>
            <person name="Wilkins M.J."/>
            <person name="Karaoz U."/>
            <person name="Brodie E.L."/>
            <person name="Williams K.H."/>
            <person name="Hubbard S.S."/>
            <person name="Banfield J.F."/>
        </authorList>
    </citation>
    <scope>NUCLEOTIDE SEQUENCE [LARGE SCALE GENOMIC DNA]</scope>
</reference>
<dbReference type="EMBL" id="MFLD01000006">
    <property type="protein sequence ID" value="OGG60894.1"/>
    <property type="molecule type" value="Genomic_DNA"/>
</dbReference>
<evidence type="ECO:0000256" key="5">
    <source>
        <dbReference type="ARBA" id="ARBA00022977"/>
    </source>
</evidence>